<evidence type="ECO:0000256" key="1">
    <source>
        <dbReference type="SAM" id="MobiDB-lite"/>
    </source>
</evidence>
<feature type="compositionally biased region" description="Basic and acidic residues" evidence="1">
    <location>
        <begin position="154"/>
        <end position="164"/>
    </location>
</feature>
<organism evidence="2 3">
    <name type="scientific">Macrolepiota fuliginosa MF-IS2</name>
    <dbReference type="NCBI Taxonomy" id="1400762"/>
    <lineage>
        <taxon>Eukaryota</taxon>
        <taxon>Fungi</taxon>
        <taxon>Dikarya</taxon>
        <taxon>Basidiomycota</taxon>
        <taxon>Agaricomycotina</taxon>
        <taxon>Agaricomycetes</taxon>
        <taxon>Agaricomycetidae</taxon>
        <taxon>Agaricales</taxon>
        <taxon>Agaricineae</taxon>
        <taxon>Agaricaceae</taxon>
        <taxon>Macrolepiota</taxon>
    </lineage>
</organism>
<dbReference type="PANTHER" id="PTHR38846:SF1">
    <property type="entry name" value="C3H1-TYPE DOMAIN-CONTAINING PROTEIN"/>
    <property type="match status" value="1"/>
</dbReference>
<keyword evidence="3" id="KW-1185">Reference proteome</keyword>
<dbReference type="OrthoDB" id="6105938at2759"/>
<protein>
    <submittedName>
        <fullName evidence="2">Uncharacterized protein</fullName>
    </submittedName>
</protein>
<sequence>MEPLEAFFRQYAWFRYKKNESAEAQYNRLRKEAGWKRGDPEGDKAWEDYRTALVRQFNTSFSNDDNDLDTWNALLRHVGINNPPGTVKECKDLIGGKFINLIDLINARDNPGVIITHYRNEVELSKYTLNSGKIFPRDHVEAGSLLRYLLRHIEHPDPNRRDPSHATQGPGKKKGGRR</sequence>
<dbReference type="PANTHER" id="PTHR38846">
    <property type="entry name" value="C3H1-TYPE DOMAIN-CONTAINING PROTEIN"/>
    <property type="match status" value="1"/>
</dbReference>
<feature type="region of interest" description="Disordered" evidence="1">
    <location>
        <begin position="154"/>
        <end position="178"/>
    </location>
</feature>
<dbReference type="AlphaFoldDB" id="A0A9P5X4I3"/>
<proteinExistence type="predicted"/>
<reference evidence="2" key="1">
    <citation type="submission" date="2020-11" db="EMBL/GenBank/DDBJ databases">
        <authorList>
            <consortium name="DOE Joint Genome Institute"/>
            <person name="Ahrendt S."/>
            <person name="Riley R."/>
            <person name="Andreopoulos W."/>
            <person name="Labutti K."/>
            <person name="Pangilinan J."/>
            <person name="Ruiz-Duenas F.J."/>
            <person name="Barrasa J.M."/>
            <person name="Sanchez-Garcia M."/>
            <person name="Camarero S."/>
            <person name="Miyauchi S."/>
            <person name="Serrano A."/>
            <person name="Linde D."/>
            <person name="Babiker R."/>
            <person name="Drula E."/>
            <person name="Ayuso-Fernandez I."/>
            <person name="Pacheco R."/>
            <person name="Padilla G."/>
            <person name="Ferreira P."/>
            <person name="Barriuso J."/>
            <person name="Kellner H."/>
            <person name="Castanera R."/>
            <person name="Alfaro M."/>
            <person name="Ramirez L."/>
            <person name="Pisabarro A.G."/>
            <person name="Kuo A."/>
            <person name="Tritt A."/>
            <person name="Lipzen A."/>
            <person name="He G."/>
            <person name="Yan M."/>
            <person name="Ng V."/>
            <person name="Cullen D."/>
            <person name="Martin F."/>
            <person name="Rosso M.-N."/>
            <person name="Henrissat B."/>
            <person name="Hibbett D."/>
            <person name="Martinez A.T."/>
            <person name="Grigoriev I.V."/>
        </authorList>
    </citation>
    <scope>NUCLEOTIDE SEQUENCE</scope>
    <source>
        <strain evidence="2">MF-IS2</strain>
    </source>
</reference>
<dbReference type="Proteomes" id="UP000807342">
    <property type="component" value="Unassembled WGS sequence"/>
</dbReference>
<accession>A0A9P5X4I3</accession>
<gene>
    <name evidence="2" type="ORF">P691DRAFT_680946</name>
</gene>
<evidence type="ECO:0000313" key="3">
    <source>
        <dbReference type="Proteomes" id="UP000807342"/>
    </source>
</evidence>
<evidence type="ECO:0000313" key="2">
    <source>
        <dbReference type="EMBL" id="KAF9442696.1"/>
    </source>
</evidence>
<comment type="caution">
    <text evidence="2">The sequence shown here is derived from an EMBL/GenBank/DDBJ whole genome shotgun (WGS) entry which is preliminary data.</text>
</comment>
<name>A0A9P5X4I3_9AGAR</name>
<dbReference type="EMBL" id="MU151582">
    <property type="protein sequence ID" value="KAF9442696.1"/>
    <property type="molecule type" value="Genomic_DNA"/>
</dbReference>